<dbReference type="EMBL" id="CP108091">
    <property type="protein sequence ID" value="WUQ18231.1"/>
    <property type="molecule type" value="Genomic_DNA"/>
</dbReference>
<dbReference type="Gene3D" id="3.40.1410.10">
    <property type="entry name" value="Chorismate lyase-like"/>
    <property type="match status" value="1"/>
</dbReference>
<dbReference type="InterPro" id="IPR036390">
    <property type="entry name" value="WH_DNA-bd_sf"/>
</dbReference>
<dbReference type="SMART" id="SM00866">
    <property type="entry name" value="UTRA"/>
    <property type="match status" value="1"/>
</dbReference>
<geneLocation type="plasmid" evidence="5 6">
    <name>unnamed1</name>
</geneLocation>
<name>A0ABZ1TU50_STRVG</name>
<dbReference type="RefSeq" id="WP_328966176.1">
    <property type="nucleotide sequence ID" value="NZ_CP108091.1"/>
</dbReference>
<protein>
    <submittedName>
        <fullName evidence="5">GntR family transcriptional regulator</fullName>
    </submittedName>
</protein>
<dbReference type="SUPFAM" id="SSF64288">
    <property type="entry name" value="Chorismate lyase-like"/>
    <property type="match status" value="1"/>
</dbReference>
<evidence type="ECO:0000259" key="4">
    <source>
        <dbReference type="PROSITE" id="PS50949"/>
    </source>
</evidence>
<dbReference type="SUPFAM" id="SSF46785">
    <property type="entry name" value="Winged helix' DNA-binding domain"/>
    <property type="match status" value="1"/>
</dbReference>
<proteinExistence type="predicted"/>
<evidence type="ECO:0000256" key="2">
    <source>
        <dbReference type="ARBA" id="ARBA00023125"/>
    </source>
</evidence>
<organism evidence="5 6">
    <name type="scientific">Streptomyces virginiae</name>
    <name type="common">Streptomyces cinnamonensis</name>
    <dbReference type="NCBI Taxonomy" id="1961"/>
    <lineage>
        <taxon>Bacteria</taxon>
        <taxon>Bacillati</taxon>
        <taxon>Actinomycetota</taxon>
        <taxon>Actinomycetes</taxon>
        <taxon>Kitasatosporales</taxon>
        <taxon>Streptomycetaceae</taxon>
        <taxon>Streptomyces</taxon>
    </lineage>
</organism>
<dbReference type="PANTHER" id="PTHR44846">
    <property type="entry name" value="MANNOSYL-D-GLYCERATE TRANSPORT/METABOLISM SYSTEM REPRESSOR MNGR-RELATED"/>
    <property type="match status" value="1"/>
</dbReference>
<dbReference type="Proteomes" id="UP001432039">
    <property type="component" value="Plasmid unnamed1"/>
</dbReference>
<dbReference type="InterPro" id="IPR011663">
    <property type="entry name" value="UTRA"/>
</dbReference>
<reference evidence="5" key="1">
    <citation type="submission" date="2022-10" db="EMBL/GenBank/DDBJ databases">
        <title>The complete genomes of actinobacterial strains from the NBC collection.</title>
        <authorList>
            <person name="Joergensen T.S."/>
            <person name="Alvarez Arevalo M."/>
            <person name="Sterndorff E.B."/>
            <person name="Faurdal D."/>
            <person name="Vuksanovic O."/>
            <person name="Mourched A.-S."/>
            <person name="Charusanti P."/>
            <person name="Shaw S."/>
            <person name="Blin K."/>
            <person name="Weber T."/>
        </authorList>
    </citation>
    <scope>NUCLEOTIDE SEQUENCE</scope>
    <source>
        <strain evidence="5">NBC_00248</strain>
        <plasmid evidence="5">unnamed1</plasmid>
    </source>
</reference>
<dbReference type="InterPro" id="IPR050679">
    <property type="entry name" value="Bact_HTH_transcr_reg"/>
</dbReference>
<evidence type="ECO:0000256" key="1">
    <source>
        <dbReference type="ARBA" id="ARBA00023015"/>
    </source>
</evidence>
<accession>A0ABZ1TU50</accession>
<dbReference type="Pfam" id="PF00392">
    <property type="entry name" value="GntR"/>
    <property type="match status" value="1"/>
</dbReference>
<dbReference type="PANTHER" id="PTHR44846:SF17">
    <property type="entry name" value="GNTR-FAMILY TRANSCRIPTIONAL REGULATOR"/>
    <property type="match status" value="1"/>
</dbReference>
<dbReference type="Pfam" id="PF07702">
    <property type="entry name" value="UTRA"/>
    <property type="match status" value="1"/>
</dbReference>
<sequence>MAATQADPGGDVLMTSSGDLSADLHRRIRAGEFAVGSKLPTNAELMATHGVSKATVTKAIAALADAGLVFSSKRAGTVVRSQTPVQIPLSRYGQILAPGGTRGPWESATAAQGLDGHMELISVERVLADAETAELLNLSEGDGLVYRVRHALIRPADVVQLQHAWYPAALAEQAGLDSTGKITGGVYGALAAAGHRPATATETVSARMPTEAEAAQLRIGGRVAVLTLNRLTCDAAGQPLEFLSAVAPADRLQLSYDNLPL</sequence>
<dbReference type="SMART" id="SM00345">
    <property type="entry name" value="HTH_GNTR"/>
    <property type="match status" value="1"/>
</dbReference>
<evidence type="ECO:0000313" key="6">
    <source>
        <dbReference type="Proteomes" id="UP001432039"/>
    </source>
</evidence>
<dbReference type="InterPro" id="IPR000524">
    <property type="entry name" value="Tscrpt_reg_HTH_GntR"/>
</dbReference>
<keyword evidence="3" id="KW-0804">Transcription</keyword>
<keyword evidence="2" id="KW-0238">DNA-binding</keyword>
<evidence type="ECO:0000313" key="5">
    <source>
        <dbReference type="EMBL" id="WUQ18231.1"/>
    </source>
</evidence>
<dbReference type="CDD" id="cd07377">
    <property type="entry name" value="WHTH_GntR"/>
    <property type="match status" value="1"/>
</dbReference>
<keyword evidence="6" id="KW-1185">Reference proteome</keyword>
<dbReference type="InterPro" id="IPR028978">
    <property type="entry name" value="Chorismate_lyase_/UTRA_dom_sf"/>
</dbReference>
<gene>
    <name evidence="5" type="ORF">OG517_43195</name>
</gene>
<dbReference type="PROSITE" id="PS50949">
    <property type="entry name" value="HTH_GNTR"/>
    <property type="match status" value="1"/>
</dbReference>
<keyword evidence="5" id="KW-0614">Plasmid</keyword>
<feature type="domain" description="HTH gntR-type" evidence="4">
    <location>
        <begin position="14"/>
        <end position="82"/>
    </location>
</feature>
<evidence type="ECO:0000256" key="3">
    <source>
        <dbReference type="ARBA" id="ARBA00023163"/>
    </source>
</evidence>
<dbReference type="InterPro" id="IPR036388">
    <property type="entry name" value="WH-like_DNA-bd_sf"/>
</dbReference>
<dbReference type="Gene3D" id="1.10.10.10">
    <property type="entry name" value="Winged helix-like DNA-binding domain superfamily/Winged helix DNA-binding domain"/>
    <property type="match status" value="1"/>
</dbReference>
<keyword evidence="1" id="KW-0805">Transcription regulation</keyword>